<protein>
    <submittedName>
        <fullName evidence="1">Uncharacterized protein</fullName>
    </submittedName>
</protein>
<proteinExistence type="predicted"/>
<reference evidence="1" key="1">
    <citation type="journal article" date="2014" name="Int. J. Syst. Evol. Microbiol.">
        <title>Complete genome sequence of Corynebacterium casei LMG S-19264T (=DSM 44701T), isolated from a smear-ripened cheese.</title>
        <authorList>
            <consortium name="US DOE Joint Genome Institute (JGI-PGF)"/>
            <person name="Walter F."/>
            <person name="Albersmeier A."/>
            <person name="Kalinowski J."/>
            <person name="Ruckert C."/>
        </authorList>
    </citation>
    <scope>NUCLEOTIDE SEQUENCE</scope>
    <source>
        <strain evidence="1">JCM 3276</strain>
    </source>
</reference>
<gene>
    <name evidence="1" type="ORF">GCM10010171_27510</name>
</gene>
<dbReference type="AlphaFoldDB" id="A0A918GH16"/>
<organism evidence="1 2">
    <name type="scientific">Actinokineospora fastidiosa</name>
    <dbReference type="NCBI Taxonomy" id="1816"/>
    <lineage>
        <taxon>Bacteria</taxon>
        <taxon>Bacillati</taxon>
        <taxon>Actinomycetota</taxon>
        <taxon>Actinomycetes</taxon>
        <taxon>Pseudonocardiales</taxon>
        <taxon>Pseudonocardiaceae</taxon>
        <taxon>Actinokineospora</taxon>
    </lineage>
</organism>
<evidence type="ECO:0000313" key="2">
    <source>
        <dbReference type="Proteomes" id="UP000660680"/>
    </source>
</evidence>
<dbReference type="EMBL" id="BMRB01000002">
    <property type="protein sequence ID" value="GGS32067.1"/>
    <property type="molecule type" value="Genomic_DNA"/>
</dbReference>
<name>A0A918GH16_9PSEU</name>
<keyword evidence="2" id="KW-1185">Reference proteome</keyword>
<accession>A0A918GH16</accession>
<dbReference type="Proteomes" id="UP000660680">
    <property type="component" value="Unassembled WGS sequence"/>
</dbReference>
<evidence type="ECO:0000313" key="1">
    <source>
        <dbReference type="EMBL" id="GGS32067.1"/>
    </source>
</evidence>
<reference evidence="1" key="2">
    <citation type="submission" date="2020-09" db="EMBL/GenBank/DDBJ databases">
        <authorList>
            <person name="Sun Q."/>
            <person name="Ohkuma M."/>
        </authorList>
    </citation>
    <scope>NUCLEOTIDE SEQUENCE</scope>
    <source>
        <strain evidence="1">JCM 3276</strain>
    </source>
</reference>
<comment type="caution">
    <text evidence="1">The sequence shown here is derived from an EMBL/GenBank/DDBJ whole genome shotgun (WGS) entry which is preliminary data.</text>
</comment>
<sequence>MERIWDEGAYVGATVPASLVYLVEGGWTTGPADALLLREMYGSGWRDDWSPQNVASHELEVNDVWIPPDGLDGPEELLLTQMAARARRFAVEVLRSAEGMLAAELLVAVISVEVESGIPEDGATVKFCTRRGGFPGYYDDLERYGLYGMAIVEAADVVTW</sequence>